<dbReference type="InterPro" id="IPR042172">
    <property type="entry name" value="Adenosylhomocyst_ase-like_sf"/>
</dbReference>
<proteinExistence type="predicted"/>
<dbReference type="SUPFAM" id="SSF52283">
    <property type="entry name" value="Formate/glycerate dehydrogenase catalytic domain-like"/>
    <property type="match status" value="1"/>
</dbReference>
<feature type="domain" description="S-adenosyl-L-homocysteine hydrolase NAD binding" evidence="1">
    <location>
        <begin position="158"/>
        <end position="306"/>
    </location>
</feature>
<dbReference type="InterPro" id="IPR036291">
    <property type="entry name" value="NAD(P)-bd_dom_sf"/>
</dbReference>
<reference evidence="2 3" key="1">
    <citation type="submission" date="2017-11" db="EMBL/GenBank/DDBJ databases">
        <title>Animal gut microbial communities from fecal samples from Wisconsin, USA.</title>
        <authorList>
            <person name="Neumann A."/>
        </authorList>
    </citation>
    <scope>NUCLEOTIDE SEQUENCE [LARGE SCALE GENOMIC DNA]</scope>
    <source>
        <strain evidence="2 3">UWS3</strain>
    </source>
</reference>
<organism evidence="2 3">
    <name type="scientific">Hallerella succinigenes</name>
    <dbReference type="NCBI Taxonomy" id="1896222"/>
    <lineage>
        <taxon>Bacteria</taxon>
        <taxon>Pseudomonadati</taxon>
        <taxon>Fibrobacterota</taxon>
        <taxon>Fibrobacteria</taxon>
        <taxon>Fibrobacterales</taxon>
        <taxon>Fibrobacteraceae</taxon>
        <taxon>Hallerella</taxon>
    </lineage>
</organism>
<evidence type="ECO:0000313" key="3">
    <source>
        <dbReference type="Proteomes" id="UP000231134"/>
    </source>
</evidence>
<accession>A0A2M9A542</accession>
<gene>
    <name evidence="2" type="ORF">BGX16_0695</name>
</gene>
<keyword evidence="3" id="KW-1185">Reference proteome</keyword>
<comment type="caution">
    <text evidence="2">The sequence shown here is derived from an EMBL/GenBank/DDBJ whole genome shotgun (WGS) entry which is preliminary data.</text>
</comment>
<dbReference type="OrthoDB" id="9805103at2"/>
<evidence type="ECO:0000313" key="2">
    <source>
        <dbReference type="EMBL" id="PJJ40753.1"/>
    </source>
</evidence>
<dbReference type="EMBL" id="PGEX01000001">
    <property type="protein sequence ID" value="PJJ40753.1"/>
    <property type="molecule type" value="Genomic_DNA"/>
</dbReference>
<dbReference type="Gene3D" id="3.40.50.720">
    <property type="entry name" value="NAD(P)-binding Rossmann-like Domain"/>
    <property type="match status" value="1"/>
</dbReference>
<protein>
    <submittedName>
        <fullName evidence="2">Adenosylhomocysteinase</fullName>
    </submittedName>
</protein>
<dbReference type="Proteomes" id="UP000231134">
    <property type="component" value="Unassembled WGS sequence"/>
</dbReference>
<dbReference type="InterPro" id="IPR015878">
    <property type="entry name" value="Ado_hCys_hydrolase_NAD-bd"/>
</dbReference>
<dbReference type="Pfam" id="PF13241">
    <property type="entry name" value="NAD_binding_7"/>
    <property type="match status" value="1"/>
</dbReference>
<dbReference type="Gene3D" id="3.40.50.1480">
    <property type="entry name" value="Adenosylhomocysteinase-like"/>
    <property type="match status" value="1"/>
</dbReference>
<evidence type="ECO:0000259" key="1">
    <source>
        <dbReference type="SMART" id="SM00997"/>
    </source>
</evidence>
<sequence length="378" mass="41412">MLFEDLIQEHYDSNEYPALAALAEEWEETRPFEGLKVLVATPIFRNSLVQYEALIAGGADLYAGRTVEGTVVPCDVEIVELLQESEIPVLSPEMVLDMEQEDDYFDLILDCAGQFSACHPRIGFVELTKTGVPYYEDVDFPVFIADSGIIKRIETSLGTGDGYFRGLEKAGYSNFEKKKFVVFGSGKVGCGIALQGLSRGAEVVTVTDTSRRNTSNDFILTLEANGIEVVDKNDSAKVSQRILEADFVVTATGMKDALASEALQSALANTKAVLANMGVEDEFSEDFPEERVLNKKLALNFSLEEPTHLKYIDASLALHAALGERLVLERDGVIDAEDENSKGLRNPPAEIEQKLLGITMQNGIIGAEIAEMMGFKET</sequence>
<dbReference type="RefSeq" id="WP_100424806.1">
    <property type="nucleotide sequence ID" value="NZ_PGEX01000001.1"/>
</dbReference>
<dbReference type="AlphaFoldDB" id="A0A2M9A542"/>
<dbReference type="SUPFAM" id="SSF51735">
    <property type="entry name" value="NAD(P)-binding Rossmann-fold domains"/>
    <property type="match status" value="1"/>
</dbReference>
<dbReference type="SMART" id="SM00997">
    <property type="entry name" value="AdoHcyase_NAD"/>
    <property type="match status" value="1"/>
</dbReference>
<name>A0A2M9A542_9BACT</name>